<dbReference type="GO" id="GO:0030956">
    <property type="term" value="C:glutamyl-tRNA(Gln) amidotransferase complex"/>
    <property type="evidence" value="ECO:0007669"/>
    <property type="project" value="InterPro"/>
</dbReference>
<comment type="subunit">
    <text evidence="2 10">Heterotrimer of A, B and C subunits.</text>
</comment>
<evidence type="ECO:0000256" key="7">
    <source>
        <dbReference type="ARBA" id="ARBA00022840"/>
    </source>
</evidence>
<evidence type="ECO:0000256" key="6">
    <source>
        <dbReference type="ARBA" id="ARBA00022741"/>
    </source>
</evidence>
<keyword evidence="5 10" id="KW-0436">Ligase</keyword>
<dbReference type="AlphaFoldDB" id="A0A2P1PTI4"/>
<comment type="similarity">
    <text evidence="1 10">Belongs to the amidase family. GatA subfamily.</text>
</comment>
<evidence type="ECO:0000256" key="1">
    <source>
        <dbReference type="ARBA" id="ARBA00008069"/>
    </source>
</evidence>
<dbReference type="GO" id="GO:0016740">
    <property type="term" value="F:transferase activity"/>
    <property type="evidence" value="ECO:0007669"/>
    <property type="project" value="UniProtKB-KW"/>
</dbReference>
<comment type="function">
    <text evidence="10">Allows the formation of correctly charged Gln-tRNA(Gln) through the transamidation of misacylated Glu-tRNA(Gln) in organisms which lack glutaminyl-tRNA synthetase. The reaction takes place in the presence of glutamine and ATP through an activated gamma-phospho-Glu-tRNA(Gln).</text>
</comment>
<dbReference type="HAMAP" id="MF_00120">
    <property type="entry name" value="GatA"/>
    <property type="match status" value="1"/>
</dbReference>
<organism evidence="12 13">
    <name type="scientific">Ahniella affigens</name>
    <dbReference type="NCBI Taxonomy" id="2021234"/>
    <lineage>
        <taxon>Bacteria</taxon>
        <taxon>Pseudomonadati</taxon>
        <taxon>Pseudomonadota</taxon>
        <taxon>Gammaproteobacteria</taxon>
        <taxon>Lysobacterales</taxon>
        <taxon>Rhodanobacteraceae</taxon>
        <taxon>Ahniella</taxon>
    </lineage>
</organism>
<dbReference type="InterPro" id="IPR004412">
    <property type="entry name" value="GatA"/>
</dbReference>
<sequence>MNPLLNLSAARALIAAGGAADIAAQALDRALQLAPAINALITVLPDDRVSNAGTGPLAGIPFVHKDVFCTEGARTTAGSKILDQFVPPYDATVVARLRAAGARCVGKANMDEFAMGSSNENSAYGVVRNPWDTSRVPGGSSGGSAAAVAAGIVPFATGSDTGGSVRQPAAFCGLTGLKPTYGRISRYGMIAYASSLDQAGVLARSVADCAEVLDVLSGHDPLDATSVDAPAIDISGALHRGVRGLRVGVVREMFGAGVRSAMADTVLQSLRALEAAGAVLVDISLDSLRHAIPAYYVIAPAEASSNLSRYDGVRFGHRTESAKDLKSLYQNSRSEGFGLEVKRRILSGTYVLSSGYYDAYYLRAQQVRRLIAADFSRAFGAVDVLAGPTTPDVAFKLGEKVDDPLAMYAADINTVAVNLAGLPAISLPSGFIDGLPAGLQLIAPAFAEDQLLAAGHALQQRTEHHLALAPGVAA</sequence>
<dbReference type="SUPFAM" id="SSF75304">
    <property type="entry name" value="Amidase signature (AS) enzymes"/>
    <property type="match status" value="1"/>
</dbReference>
<dbReference type="KEGG" id="xba:C7S18_13435"/>
<proteinExistence type="inferred from homology"/>
<dbReference type="OrthoDB" id="9811471at2"/>
<reference evidence="12 13" key="1">
    <citation type="submission" date="2018-03" db="EMBL/GenBank/DDBJ databases">
        <title>Ahniella affigens gen. nov., sp. nov., a gammaproteobacterium isolated from sandy soil near a stream.</title>
        <authorList>
            <person name="Ko Y."/>
            <person name="Kim J.-H."/>
        </authorList>
    </citation>
    <scope>NUCLEOTIDE SEQUENCE [LARGE SCALE GENOMIC DNA]</scope>
    <source>
        <strain evidence="12 13">D13</strain>
    </source>
</reference>
<evidence type="ECO:0000256" key="10">
    <source>
        <dbReference type="HAMAP-Rule" id="MF_00120"/>
    </source>
</evidence>
<dbReference type="PANTHER" id="PTHR11895:SF151">
    <property type="entry name" value="GLUTAMYL-TRNA(GLN) AMIDOTRANSFERASE SUBUNIT A"/>
    <property type="match status" value="1"/>
</dbReference>
<protein>
    <recommendedName>
        <fullName evidence="4 10">Glutamyl-tRNA(Gln) amidotransferase subunit A</fullName>
        <shortName evidence="10">Glu-ADT subunit A</shortName>
        <ecNumber evidence="3 10">6.3.5.7</ecNumber>
    </recommendedName>
</protein>
<keyword evidence="8 10" id="KW-0648">Protein biosynthesis</keyword>
<feature type="domain" description="Amidase" evidence="11">
    <location>
        <begin position="25"/>
        <end position="452"/>
    </location>
</feature>
<evidence type="ECO:0000256" key="4">
    <source>
        <dbReference type="ARBA" id="ARBA00014428"/>
    </source>
</evidence>
<feature type="active site" description="Charge relay system" evidence="10">
    <location>
        <position position="140"/>
    </location>
</feature>
<dbReference type="GO" id="GO:0050567">
    <property type="term" value="F:glutaminyl-tRNA synthase (glutamine-hydrolyzing) activity"/>
    <property type="evidence" value="ECO:0007669"/>
    <property type="project" value="UniProtKB-UniRule"/>
</dbReference>
<dbReference type="InterPro" id="IPR020556">
    <property type="entry name" value="Amidase_CS"/>
</dbReference>
<accession>A0A2P1PTI4</accession>
<feature type="active site" description="Charge relay system" evidence="10">
    <location>
        <position position="65"/>
    </location>
</feature>
<reference evidence="12 13" key="2">
    <citation type="submission" date="2018-03" db="EMBL/GenBank/DDBJ databases">
        <authorList>
            <person name="Keele B.F."/>
        </authorList>
    </citation>
    <scope>NUCLEOTIDE SEQUENCE [LARGE SCALE GENOMIC DNA]</scope>
    <source>
        <strain evidence="12 13">D13</strain>
    </source>
</reference>
<evidence type="ECO:0000256" key="2">
    <source>
        <dbReference type="ARBA" id="ARBA00011123"/>
    </source>
</evidence>
<evidence type="ECO:0000256" key="9">
    <source>
        <dbReference type="ARBA" id="ARBA00047407"/>
    </source>
</evidence>
<feature type="active site" description="Acyl-ester intermediate" evidence="10">
    <location>
        <position position="164"/>
    </location>
</feature>
<evidence type="ECO:0000313" key="13">
    <source>
        <dbReference type="Proteomes" id="UP000241074"/>
    </source>
</evidence>
<keyword evidence="12" id="KW-0808">Transferase</keyword>
<keyword evidence="6 10" id="KW-0547">Nucleotide-binding</keyword>
<dbReference type="InterPro" id="IPR000120">
    <property type="entry name" value="Amidase"/>
</dbReference>
<dbReference type="Pfam" id="PF01425">
    <property type="entry name" value="Amidase"/>
    <property type="match status" value="1"/>
</dbReference>
<comment type="catalytic activity">
    <reaction evidence="9 10">
        <text>L-glutamyl-tRNA(Gln) + L-glutamine + ATP + H2O = L-glutaminyl-tRNA(Gln) + L-glutamate + ADP + phosphate + H(+)</text>
        <dbReference type="Rhea" id="RHEA:17521"/>
        <dbReference type="Rhea" id="RHEA-COMP:9681"/>
        <dbReference type="Rhea" id="RHEA-COMP:9684"/>
        <dbReference type="ChEBI" id="CHEBI:15377"/>
        <dbReference type="ChEBI" id="CHEBI:15378"/>
        <dbReference type="ChEBI" id="CHEBI:29985"/>
        <dbReference type="ChEBI" id="CHEBI:30616"/>
        <dbReference type="ChEBI" id="CHEBI:43474"/>
        <dbReference type="ChEBI" id="CHEBI:58359"/>
        <dbReference type="ChEBI" id="CHEBI:78520"/>
        <dbReference type="ChEBI" id="CHEBI:78521"/>
        <dbReference type="ChEBI" id="CHEBI:456216"/>
        <dbReference type="EC" id="6.3.5.7"/>
    </reaction>
</comment>
<dbReference type="GO" id="GO:0006412">
    <property type="term" value="P:translation"/>
    <property type="evidence" value="ECO:0007669"/>
    <property type="project" value="UniProtKB-UniRule"/>
</dbReference>
<dbReference type="RefSeq" id="WP_106892052.1">
    <property type="nucleotide sequence ID" value="NZ_CP027860.1"/>
</dbReference>
<dbReference type="InterPro" id="IPR036928">
    <property type="entry name" value="AS_sf"/>
</dbReference>
<gene>
    <name evidence="10" type="primary">gatA</name>
    <name evidence="12" type="ORF">C7S18_13435</name>
</gene>
<dbReference type="EC" id="6.3.5.7" evidence="3 10"/>
<dbReference type="PANTHER" id="PTHR11895">
    <property type="entry name" value="TRANSAMIDASE"/>
    <property type="match status" value="1"/>
</dbReference>
<name>A0A2P1PTI4_9GAMM</name>
<dbReference type="Gene3D" id="3.90.1300.10">
    <property type="entry name" value="Amidase signature (AS) domain"/>
    <property type="match status" value="1"/>
</dbReference>
<evidence type="ECO:0000256" key="5">
    <source>
        <dbReference type="ARBA" id="ARBA00022598"/>
    </source>
</evidence>
<dbReference type="EMBL" id="CP027860">
    <property type="protein sequence ID" value="AVP98132.1"/>
    <property type="molecule type" value="Genomic_DNA"/>
</dbReference>
<evidence type="ECO:0000256" key="3">
    <source>
        <dbReference type="ARBA" id="ARBA00012739"/>
    </source>
</evidence>
<dbReference type="GO" id="GO:0005524">
    <property type="term" value="F:ATP binding"/>
    <property type="evidence" value="ECO:0007669"/>
    <property type="project" value="UniProtKB-KW"/>
</dbReference>
<dbReference type="InterPro" id="IPR023631">
    <property type="entry name" value="Amidase_dom"/>
</dbReference>
<keyword evidence="7 10" id="KW-0067">ATP-binding</keyword>
<dbReference type="Proteomes" id="UP000241074">
    <property type="component" value="Chromosome"/>
</dbReference>
<dbReference type="NCBIfam" id="TIGR00132">
    <property type="entry name" value="gatA"/>
    <property type="match status" value="1"/>
</dbReference>
<evidence type="ECO:0000313" key="12">
    <source>
        <dbReference type="EMBL" id="AVP98132.1"/>
    </source>
</evidence>
<keyword evidence="13" id="KW-1185">Reference proteome</keyword>
<evidence type="ECO:0000259" key="11">
    <source>
        <dbReference type="Pfam" id="PF01425"/>
    </source>
</evidence>
<evidence type="ECO:0000256" key="8">
    <source>
        <dbReference type="ARBA" id="ARBA00022917"/>
    </source>
</evidence>
<dbReference type="PROSITE" id="PS00571">
    <property type="entry name" value="AMIDASES"/>
    <property type="match status" value="1"/>
</dbReference>